<dbReference type="EMBL" id="BARS01035702">
    <property type="protein sequence ID" value="GAG21551.1"/>
    <property type="molecule type" value="Genomic_DNA"/>
</dbReference>
<dbReference type="PANTHER" id="PTHR23531:SF1">
    <property type="entry name" value="QUINOLENE RESISTANCE PROTEIN NORA"/>
    <property type="match status" value="1"/>
</dbReference>
<feature type="transmembrane region" description="Helical" evidence="1">
    <location>
        <begin position="7"/>
        <end position="29"/>
    </location>
</feature>
<dbReference type="Pfam" id="PF07690">
    <property type="entry name" value="MFS_1"/>
    <property type="match status" value="1"/>
</dbReference>
<evidence type="ECO:0000256" key="1">
    <source>
        <dbReference type="SAM" id="Phobius"/>
    </source>
</evidence>
<dbReference type="PANTHER" id="PTHR23531">
    <property type="entry name" value="QUINOLENE RESISTANCE PROTEIN NORA"/>
    <property type="match status" value="1"/>
</dbReference>
<evidence type="ECO:0000259" key="2">
    <source>
        <dbReference type="PROSITE" id="PS50850"/>
    </source>
</evidence>
<name>X0X9D5_9ZZZZ</name>
<sequence>MILSKRSVILILFSVLVLNTAQIGLIVFLPKYLEYLGIEKPVIQLIMTIFPLALFVFPPLLGKFSDKIQNRILFIIIGAFGAVLSFVLFLFTQNLFLIVILSLLYGFFGAAFRIIFTLYAELVGNDTKYISYYNAVSTCGWFLGSQLGGIFIDAYGIQYIFLMLIRFSTINLIFVLFIREN</sequence>
<dbReference type="SUPFAM" id="SSF103473">
    <property type="entry name" value="MFS general substrate transporter"/>
    <property type="match status" value="1"/>
</dbReference>
<protein>
    <recommendedName>
        <fullName evidence="2">Major facilitator superfamily (MFS) profile domain-containing protein</fullName>
    </recommendedName>
</protein>
<dbReference type="PROSITE" id="PS50850">
    <property type="entry name" value="MFS"/>
    <property type="match status" value="1"/>
</dbReference>
<dbReference type="InterPro" id="IPR036259">
    <property type="entry name" value="MFS_trans_sf"/>
</dbReference>
<feature type="transmembrane region" description="Helical" evidence="1">
    <location>
        <begin position="97"/>
        <end position="120"/>
    </location>
</feature>
<keyword evidence="1" id="KW-1133">Transmembrane helix</keyword>
<reference evidence="3" key="1">
    <citation type="journal article" date="2014" name="Front. Microbiol.">
        <title>High frequency of phylogenetically diverse reductive dehalogenase-homologous genes in deep subseafloor sedimentary metagenomes.</title>
        <authorList>
            <person name="Kawai M."/>
            <person name="Futagami T."/>
            <person name="Toyoda A."/>
            <person name="Takaki Y."/>
            <person name="Nishi S."/>
            <person name="Hori S."/>
            <person name="Arai W."/>
            <person name="Tsubouchi T."/>
            <person name="Morono Y."/>
            <person name="Uchiyama I."/>
            <person name="Ito T."/>
            <person name="Fujiyama A."/>
            <person name="Inagaki F."/>
            <person name="Takami H."/>
        </authorList>
    </citation>
    <scope>NUCLEOTIDE SEQUENCE</scope>
    <source>
        <strain evidence="3">Expedition CK06-06</strain>
    </source>
</reference>
<accession>X0X9D5</accession>
<evidence type="ECO:0000313" key="3">
    <source>
        <dbReference type="EMBL" id="GAG21551.1"/>
    </source>
</evidence>
<keyword evidence="1" id="KW-0472">Membrane</keyword>
<dbReference type="GO" id="GO:0022857">
    <property type="term" value="F:transmembrane transporter activity"/>
    <property type="evidence" value="ECO:0007669"/>
    <property type="project" value="InterPro"/>
</dbReference>
<feature type="transmembrane region" description="Helical" evidence="1">
    <location>
        <begin position="132"/>
        <end position="152"/>
    </location>
</feature>
<feature type="domain" description="Major facilitator superfamily (MFS) profile" evidence="2">
    <location>
        <begin position="1"/>
        <end position="181"/>
    </location>
</feature>
<gene>
    <name evidence="3" type="ORF">S01H1_54979</name>
</gene>
<feature type="transmembrane region" description="Helical" evidence="1">
    <location>
        <begin position="158"/>
        <end position="178"/>
    </location>
</feature>
<dbReference type="AlphaFoldDB" id="X0X9D5"/>
<feature type="transmembrane region" description="Helical" evidence="1">
    <location>
        <begin position="72"/>
        <end position="91"/>
    </location>
</feature>
<dbReference type="InterPro" id="IPR052714">
    <property type="entry name" value="MFS_Exporter"/>
</dbReference>
<proteinExistence type="predicted"/>
<feature type="non-terminal residue" evidence="3">
    <location>
        <position position="181"/>
    </location>
</feature>
<organism evidence="3">
    <name type="scientific">marine sediment metagenome</name>
    <dbReference type="NCBI Taxonomy" id="412755"/>
    <lineage>
        <taxon>unclassified sequences</taxon>
        <taxon>metagenomes</taxon>
        <taxon>ecological metagenomes</taxon>
    </lineage>
</organism>
<feature type="transmembrane region" description="Helical" evidence="1">
    <location>
        <begin position="41"/>
        <end position="60"/>
    </location>
</feature>
<dbReference type="InterPro" id="IPR020846">
    <property type="entry name" value="MFS_dom"/>
</dbReference>
<keyword evidence="1" id="KW-0812">Transmembrane</keyword>
<dbReference type="Gene3D" id="1.20.1250.20">
    <property type="entry name" value="MFS general substrate transporter like domains"/>
    <property type="match status" value="1"/>
</dbReference>
<comment type="caution">
    <text evidence="3">The sequence shown here is derived from an EMBL/GenBank/DDBJ whole genome shotgun (WGS) entry which is preliminary data.</text>
</comment>
<dbReference type="InterPro" id="IPR011701">
    <property type="entry name" value="MFS"/>
</dbReference>